<dbReference type="GO" id="GO:0009247">
    <property type="term" value="P:glycolipid biosynthetic process"/>
    <property type="evidence" value="ECO:0007669"/>
    <property type="project" value="TreeGrafter"/>
</dbReference>
<dbReference type="AlphaFoldDB" id="A0A0X1KPJ6"/>
<keyword evidence="4 5" id="KW-0472">Membrane</keyword>
<dbReference type="KEGG" id="phy:AJ81_01910"/>
<feature type="transmembrane region" description="Helical" evidence="5">
    <location>
        <begin position="200"/>
        <end position="221"/>
    </location>
</feature>
<dbReference type="NCBIfam" id="NF008978">
    <property type="entry name" value="PRK12324.1-4"/>
    <property type="match status" value="1"/>
</dbReference>
<keyword evidence="3 5" id="KW-1133">Transmembrane helix</keyword>
<keyword evidence="2 5" id="KW-0812">Transmembrane</keyword>
<dbReference type="PATRIC" id="fig|1123384.7.peg.379"/>
<evidence type="ECO:0000256" key="4">
    <source>
        <dbReference type="ARBA" id="ARBA00023136"/>
    </source>
</evidence>
<dbReference type="OrthoDB" id="9803632at2"/>
<dbReference type="RefSeq" id="WP_031503574.1">
    <property type="nucleotide sequence ID" value="NC_022795.1"/>
</dbReference>
<dbReference type="InterPro" id="IPR000537">
    <property type="entry name" value="UbiA_prenyltransferase"/>
</dbReference>
<proteinExistence type="predicted"/>
<organism evidence="6 7">
    <name type="scientific">Pseudothermotoga hypogea DSM 11164 = NBRC 106472</name>
    <dbReference type="NCBI Taxonomy" id="1123384"/>
    <lineage>
        <taxon>Bacteria</taxon>
        <taxon>Thermotogati</taxon>
        <taxon>Thermotogota</taxon>
        <taxon>Thermotogae</taxon>
        <taxon>Thermotogales</taxon>
        <taxon>Thermotogaceae</taxon>
        <taxon>Pseudothermotoga</taxon>
    </lineage>
</organism>
<evidence type="ECO:0000313" key="6">
    <source>
        <dbReference type="EMBL" id="AJC73161.1"/>
    </source>
</evidence>
<name>A0A0X1KPJ6_9THEM</name>
<feature type="transmembrane region" description="Helical" evidence="5">
    <location>
        <begin position="127"/>
        <end position="145"/>
    </location>
</feature>
<dbReference type="STRING" id="1123384.AJ81_01910"/>
<reference evidence="6 7" key="1">
    <citation type="submission" date="2014-01" db="EMBL/GenBank/DDBJ databases">
        <title>Genome sequencing of Thermotog hypogea.</title>
        <authorList>
            <person name="Zhang X."/>
            <person name="Alvare G."/>
            <person name="Fristensky B."/>
            <person name="Chen L."/>
            <person name="Suen T."/>
            <person name="Chen Q."/>
            <person name="Ma K."/>
        </authorList>
    </citation>
    <scope>NUCLEOTIDE SEQUENCE [LARGE SCALE GENOMIC DNA]</scope>
    <source>
        <strain evidence="6 7">DSM 11164</strain>
    </source>
</reference>
<feature type="transmembrane region" description="Helical" evidence="5">
    <location>
        <begin position="36"/>
        <end position="55"/>
    </location>
</feature>
<feature type="transmembrane region" description="Helical" evidence="5">
    <location>
        <begin position="233"/>
        <end position="250"/>
    </location>
</feature>
<evidence type="ECO:0000313" key="7">
    <source>
        <dbReference type="Proteomes" id="UP000077469"/>
    </source>
</evidence>
<dbReference type="InterPro" id="IPR039653">
    <property type="entry name" value="Prenyltransferase"/>
</dbReference>
<dbReference type="NCBIfam" id="NF008977">
    <property type="entry name" value="PRK12324.1-2"/>
    <property type="match status" value="1"/>
</dbReference>
<dbReference type="PANTHER" id="PTHR11048:SF5">
    <property type="entry name" value="DECAPRENYL-PHOSPHATE PHOSPHORIBOSYLTRANSFERASE"/>
    <property type="match status" value="1"/>
</dbReference>
<dbReference type="PANTHER" id="PTHR11048">
    <property type="entry name" value="PRENYLTRANSFERASES"/>
    <property type="match status" value="1"/>
</dbReference>
<dbReference type="Pfam" id="PF01040">
    <property type="entry name" value="UbiA"/>
    <property type="match status" value="1"/>
</dbReference>
<gene>
    <name evidence="6" type="ORF">AJ81_01910</name>
</gene>
<sequence>MPNVLRLLRIKQWVKNLFVLAPLVFSKRFFDPSSFLLSFTAFLIFCLASSAVYILNDIRDAPLDRLHPKKRNRPIASNRVSVRTAYVVFSILLSASVLMAIEVGLKFLACIVVYLSLNVFYTFWGKYLVLIDVFCIAAGFALRVMGGSYAIRVSPSGWLITSTFFLSLFLGFSKRKAELVSLDGNNHFQRPSLQFYDLDLLTNVVVSTGTGAIVFYTLYTLDVRTIEQFGTDKLYLTVPFVCYGVFRYMFLSMHRGEEDPTDVLTKDRSLWIAIGLWFFSVMMILYLGR</sequence>
<evidence type="ECO:0000256" key="5">
    <source>
        <dbReference type="SAM" id="Phobius"/>
    </source>
</evidence>
<dbReference type="Gene3D" id="1.10.357.140">
    <property type="entry name" value="UbiA prenyltransferase"/>
    <property type="match status" value="1"/>
</dbReference>
<dbReference type="CDD" id="cd13963">
    <property type="entry name" value="PT_UbiA_2"/>
    <property type="match status" value="1"/>
</dbReference>
<dbReference type="GO" id="GO:0005886">
    <property type="term" value="C:plasma membrane"/>
    <property type="evidence" value="ECO:0007669"/>
    <property type="project" value="TreeGrafter"/>
</dbReference>
<keyword evidence="7" id="KW-1185">Reference proteome</keyword>
<dbReference type="GO" id="GO:0016765">
    <property type="term" value="F:transferase activity, transferring alkyl or aryl (other than methyl) groups"/>
    <property type="evidence" value="ECO:0007669"/>
    <property type="project" value="InterPro"/>
</dbReference>
<dbReference type="PaxDb" id="1123384-AJ81_01910"/>
<comment type="subcellular location">
    <subcellularLocation>
        <location evidence="1">Membrane</location>
        <topology evidence="1">Multi-pass membrane protein</topology>
    </subcellularLocation>
</comment>
<dbReference type="InterPro" id="IPR044878">
    <property type="entry name" value="UbiA_sf"/>
</dbReference>
<feature type="transmembrane region" description="Helical" evidence="5">
    <location>
        <begin position="86"/>
        <end position="115"/>
    </location>
</feature>
<feature type="transmembrane region" description="Helical" evidence="5">
    <location>
        <begin position="157"/>
        <end position="173"/>
    </location>
</feature>
<feature type="transmembrane region" description="Helical" evidence="5">
    <location>
        <begin position="270"/>
        <end position="288"/>
    </location>
</feature>
<dbReference type="Proteomes" id="UP000077469">
    <property type="component" value="Chromosome"/>
</dbReference>
<evidence type="ECO:0000256" key="3">
    <source>
        <dbReference type="ARBA" id="ARBA00022989"/>
    </source>
</evidence>
<accession>A0A0X1KPJ6</accession>
<keyword evidence="6" id="KW-0808">Transferase</keyword>
<protein>
    <submittedName>
        <fullName evidence="6">Phosphoribose diphosphate:decaprenyl-phosphate phosphoribosyltransferase</fullName>
    </submittedName>
</protein>
<evidence type="ECO:0000256" key="1">
    <source>
        <dbReference type="ARBA" id="ARBA00004141"/>
    </source>
</evidence>
<dbReference type="GO" id="GO:0016757">
    <property type="term" value="F:glycosyltransferase activity"/>
    <property type="evidence" value="ECO:0007669"/>
    <property type="project" value="UniProtKB-KW"/>
</dbReference>
<keyword evidence="6" id="KW-0328">Glycosyltransferase</keyword>
<evidence type="ECO:0000256" key="2">
    <source>
        <dbReference type="ARBA" id="ARBA00022692"/>
    </source>
</evidence>
<dbReference type="EMBL" id="CP007141">
    <property type="protein sequence ID" value="AJC73161.1"/>
    <property type="molecule type" value="Genomic_DNA"/>
</dbReference>